<evidence type="ECO:0000313" key="2">
    <source>
        <dbReference type="Proteomes" id="UP001341840"/>
    </source>
</evidence>
<organism evidence="1 2">
    <name type="scientific">Stylosanthes scabra</name>
    <dbReference type="NCBI Taxonomy" id="79078"/>
    <lineage>
        <taxon>Eukaryota</taxon>
        <taxon>Viridiplantae</taxon>
        <taxon>Streptophyta</taxon>
        <taxon>Embryophyta</taxon>
        <taxon>Tracheophyta</taxon>
        <taxon>Spermatophyta</taxon>
        <taxon>Magnoliopsida</taxon>
        <taxon>eudicotyledons</taxon>
        <taxon>Gunneridae</taxon>
        <taxon>Pentapetalae</taxon>
        <taxon>rosids</taxon>
        <taxon>fabids</taxon>
        <taxon>Fabales</taxon>
        <taxon>Fabaceae</taxon>
        <taxon>Papilionoideae</taxon>
        <taxon>50 kb inversion clade</taxon>
        <taxon>dalbergioids sensu lato</taxon>
        <taxon>Dalbergieae</taxon>
        <taxon>Pterocarpus clade</taxon>
        <taxon>Stylosanthes</taxon>
    </lineage>
</organism>
<keyword evidence="2" id="KW-1185">Reference proteome</keyword>
<evidence type="ECO:0000313" key="1">
    <source>
        <dbReference type="EMBL" id="MED6156878.1"/>
    </source>
</evidence>
<gene>
    <name evidence="1" type="ORF">PIB30_018449</name>
</gene>
<sequence length="131" mass="15228">MYLQGFWDFRSNRRCQGRRLNVDMSEDVPEGRADLPFIYPRWARSFRGRLALDLCVRHSGTYRFVHISRMDGFEARVWLLGRASPTSRTVAPNLWSFGRSELRKLPCPELMCRYLGASADVTRRVLTGSIL</sequence>
<comment type="caution">
    <text evidence="1">The sequence shown here is derived from an EMBL/GenBank/DDBJ whole genome shotgun (WGS) entry which is preliminary data.</text>
</comment>
<protein>
    <submittedName>
        <fullName evidence="1">Uncharacterized protein</fullName>
    </submittedName>
</protein>
<dbReference type="EMBL" id="JASCZI010120884">
    <property type="protein sequence ID" value="MED6156878.1"/>
    <property type="molecule type" value="Genomic_DNA"/>
</dbReference>
<accession>A0ABU6U9H8</accession>
<dbReference type="Proteomes" id="UP001341840">
    <property type="component" value="Unassembled WGS sequence"/>
</dbReference>
<name>A0ABU6U9H8_9FABA</name>
<reference evidence="1 2" key="1">
    <citation type="journal article" date="2023" name="Plants (Basel)">
        <title>Bridging the Gap: Combining Genomics and Transcriptomics Approaches to Understand Stylosanthes scabra, an Orphan Legume from the Brazilian Caatinga.</title>
        <authorList>
            <person name="Ferreira-Neto J.R.C."/>
            <person name="da Silva M.D."/>
            <person name="Binneck E."/>
            <person name="de Melo N.F."/>
            <person name="da Silva R.H."/>
            <person name="de Melo A.L.T.M."/>
            <person name="Pandolfi V."/>
            <person name="Bustamante F.O."/>
            <person name="Brasileiro-Vidal A.C."/>
            <person name="Benko-Iseppon A.M."/>
        </authorList>
    </citation>
    <scope>NUCLEOTIDE SEQUENCE [LARGE SCALE GENOMIC DNA]</scope>
    <source>
        <tissue evidence="1">Leaves</tissue>
    </source>
</reference>
<proteinExistence type="predicted"/>